<organism evidence="1 2">
    <name type="scientific">Actinoallomurus spadix</name>
    <dbReference type="NCBI Taxonomy" id="79912"/>
    <lineage>
        <taxon>Bacteria</taxon>
        <taxon>Bacillati</taxon>
        <taxon>Actinomycetota</taxon>
        <taxon>Actinomycetes</taxon>
        <taxon>Streptosporangiales</taxon>
        <taxon>Thermomonosporaceae</taxon>
        <taxon>Actinoallomurus</taxon>
    </lineage>
</organism>
<dbReference type="Gene3D" id="3.30.200.20">
    <property type="entry name" value="Phosphorylase Kinase, domain 1"/>
    <property type="match status" value="1"/>
</dbReference>
<sequence length="197" mass="22255">MDRRPDGPHNHAVESRTKRRLSGAELDGLARRALGAGVVASTELTDGYANAVWRLTLDDGREVVLKLAPPPDFEQLGYERFLLRTEAEAYATPRIQAIIDHERAFWGDPLAEFVTPTIFGDLEEDDPLLAGYREVTPLELTPAARVRLDLYRAYLYLIMLVENGPRQYPEREYAPVRDLVNASLARVLDRLARCPAR</sequence>
<comment type="caution">
    <text evidence="1">The sequence shown here is derived from an EMBL/GenBank/DDBJ whole genome shotgun (WGS) entry which is preliminary data.</text>
</comment>
<evidence type="ECO:0008006" key="3">
    <source>
        <dbReference type="Google" id="ProtNLM"/>
    </source>
</evidence>
<dbReference type="SUPFAM" id="SSF56112">
    <property type="entry name" value="Protein kinase-like (PK-like)"/>
    <property type="match status" value="1"/>
</dbReference>
<reference evidence="2" key="1">
    <citation type="journal article" date="2019" name="Int. J. Syst. Evol. Microbiol.">
        <title>The Global Catalogue of Microorganisms (GCM) 10K type strain sequencing project: providing services to taxonomists for standard genome sequencing and annotation.</title>
        <authorList>
            <consortium name="The Broad Institute Genomics Platform"/>
            <consortium name="The Broad Institute Genome Sequencing Center for Infectious Disease"/>
            <person name="Wu L."/>
            <person name="Ma J."/>
        </authorList>
    </citation>
    <scope>NUCLEOTIDE SEQUENCE [LARGE SCALE GENOMIC DNA]</scope>
    <source>
        <strain evidence="2">JCM 3146</strain>
    </source>
</reference>
<dbReference type="Proteomes" id="UP001501822">
    <property type="component" value="Unassembled WGS sequence"/>
</dbReference>
<keyword evidence="2" id="KW-1185">Reference proteome</keyword>
<evidence type="ECO:0000313" key="2">
    <source>
        <dbReference type="Proteomes" id="UP001501822"/>
    </source>
</evidence>
<dbReference type="EMBL" id="BAAABM010000054">
    <property type="protein sequence ID" value="GAA0360502.1"/>
    <property type="molecule type" value="Genomic_DNA"/>
</dbReference>
<dbReference type="InterPro" id="IPR011009">
    <property type="entry name" value="Kinase-like_dom_sf"/>
</dbReference>
<proteinExistence type="predicted"/>
<evidence type="ECO:0000313" key="1">
    <source>
        <dbReference type="EMBL" id="GAA0360502.1"/>
    </source>
</evidence>
<accession>A0ABP3H606</accession>
<name>A0ABP3H606_9ACTN</name>
<protein>
    <recommendedName>
        <fullName evidence="3">Aminoglycoside phosphotransferase domain-containing protein</fullName>
    </recommendedName>
</protein>
<gene>
    <name evidence="1" type="ORF">GCM10010151_57920</name>
</gene>